<dbReference type="InterPro" id="IPR058353">
    <property type="entry name" value="DUF8040"/>
</dbReference>
<dbReference type="Pfam" id="PF26138">
    <property type="entry name" value="DUF8040"/>
    <property type="match status" value="1"/>
</dbReference>
<gene>
    <name evidence="2" type="ORF">GSI_09457</name>
</gene>
<keyword evidence="3" id="KW-1185">Reference proteome</keyword>
<comment type="caution">
    <text evidence="2">The sequence shown here is derived from an EMBL/GenBank/DDBJ whole genome shotgun (WGS) entry which is preliminary data.</text>
</comment>
<dbReference type="OrthoDB" id="2749291at2759"/>
<protein>
    <recommendedName>
        <fullName evidence="1">DUF8040 domain-containing protein</fullName>
    </recommendedName>
</protein>
<feature type="domain" description="DUF8040" evidence="1">
    <location>
        <begin position="45"/>
        <end position="109"/>
    </location>
</feature>
<evidence type="ECO:0000313" key="3">
    <source>
        <dbReference type="Proteomes" id="UP000230002"/>
    </source>
</evidence>
<dbReference type="EMBL" id="AYKW01000023">
    <property type="protein sequence ID" value="PIL29405.1"/>
    <property type="molecule type" value="Genomic_DNA"/>
</dbReference>
<evidence type="ECO:0000259" key="1">
    <source>
        <dbReference type="Pfam" id="PF26138"/>
    </source>
</evidence>
<organism evidence="2 3">
    <name type="scientific">Ganoderma sinense ZZ0214-1</name>
    <dbReference type="NCBI Taxonomy" id="1077348"/>
    <lineage>
        <taxon>Eukaryota</taxon>
        <taxon>Fungi</taxon>
        <taxon>Dikarya</taxon>
        <taxon>Basidiomycota</taxon>
        <taxon>Agaricomycotina</taxon>
        <taxon>Agaricomycetes</taxon>
        <taxon>Polyporales</taxon>
        <taxon>Polyporaceae</taxon>
        <taxon>Ganoderma</taxon>
    </lineage>
</organism>
<reference evidence="2 3" key="1">
    <citation type="journal article" date="2015" name="Sci. Rep.">
        <title>Chromosome-level genome map provides insights into diverse defense mechanisms in the medicinal fungus Ganoderma sinense.</title>
        <authorList>
            <person name="Zhu Y."/>
            <person name="Xu J."/>
            <person name="Sun C."/>
            <person name="Zhou S."/>
            <person name="Xu H."/>
            <person name="Nelson D.R."/>
            <person name="Qian J."/>
            <person name="Song J."/>
            <person name="Luo H."/>
            <person name="Xiang L."/>
            <person name="Li Y."/>
            <person name="Xu Z."/>
            <person name="Ji A."/>
            <person name="Wang L."/>
            <person name="Lu S."/>
            <person name="Hayward A."/>
            <person name="Sun W."/>
            <person name="Li X."/>
            <person name="Schwartz D.C."/>
            <person name="Wang Y."/>
            <person name="Chen S."/>
        </authorList>
    </citation>
    <scope>NUCLEOTIDE SEQUENCE [LARGE SCALE GENOMIC DNA]</scope>
    <source>
        <strain evidence="2 3">ZZ0214-1</strain>
    </source>
</reference>
<dbReference type="AlphaFoldDB" id="A0A2G8S6N1"/>
<accession>A0A2G8S6N1</accession>
<evidence type="ECO:0000313" key="2">
    <source>
        <dbReference type="EMBL" id="PIL29405.1"/>
    </source>
</evidence>
<proteinExistence type="predicted"/>
<name>A0A2G8S6N1_9APHY</name>
<dbReference type="Proteomes" id="UP000230002">
    <property type="component" value="Unassembled WGS sequence"/>
</dbReference>
<sequence>MPPIWNSRRMRCVVIAYIAVKALIAVQKAVGTYKKMYYDKTPYHTSALSGAAWVEELRTGHNDRIKMELGVSKDVFSALVAVLRNLGHNDSRYVSLEEQVAIFLYIISQL</sequence>